<keyword evidence="2" id="KW-0808">Transferase</keyword>
<dbReference type="InterPro" id="IPR000182">
    <property type="entry name" value="GNAT_dom"/>
</dbReference>
<name>A0ABV5M5Y6_9ACTN</name>
<feature type="domain" description="N-acetyltransferase" evidence="1">
    <location>
        <begin position="106"/>
        <end position="242"/>
    </location>
</feature>
<dbReference type="GO" id="GO:0016746">
    <property type="term" value="F:acyltransferase activity"/>
    <property type="evidence" value="ECO:0007669"/>
    <property type="project" value="UniProtKB-KW"/>
</dbReference>
<dbReference type="RefSeq" id="WP_223105090.1">
    <property type="nucleotide sequence ID" value="NZ_CP061913.1"/>
</dbReference>
<dbReference type="SUPFAM" id="SSF55729">
    <property type="entry name" value="Acyl-CoA N-acyltransferases (Nat)"/>
    <property type="match status" value="1"/>
</dbReference>
<keyword evidence="2" id="KW-0012">Acyltransferase</keyword>
<dbReference type="Gene3D" id="3.40.630.30">
    <property type="match status" value="1"/>
</dbReference>
<comment type="caution">
    <text evidence="2">The sequence shown here is derived from an EMBL/GenBank/DDBJ whole genome shotgun (WGS) entry which is preliminary data.</text>
</comment>
<accession>A0ABV5M5Y6</accession>
<dbReference type="Proteomes" id="UP001589608">
    <property type="component" value="Unassembled WGS sequence"/>
</dbReference>
<evidence type="ECO:0000259" key="1">
    <source>
        <dbReference type="PROSITE" id="PS51186"/>
    </source>
</evidence>
<dbReference type="EC" id="2.3.1.-" evidence="2"/>
<evidence type="ECO:0000313" key="3">
    <source>
        <dbReference type="Proteomes" id="UP001589608"/>
    </source>
</evidence>
<protein>
    <submittedName>
        <fullName evidence="2">GNAT family N-acetyltransferase</fullName>
        <ecNumber evidence="2">2.3.1.-</ecNumber>
    </submittedName>
</protein>
<proteinExistence type="predicted"/>
<dbReference type="Pfam" id="PF12746">
    <property type="entry name" value="GNAT_acetyltran"/>
    <property type="match status" value="1"/>
</dbReference>
<reference evidence="2 3" key="1">
    <citation type="submission" date="2024-09" db="EMBL/GenBank/DDBJ databases">
        <authorList>
            <person name="Sun Q."/>
            <person name="Mori K."/>
        </authorList>
    </citation>
    <scope>NUCLEOTIDE SEQUENCE [LARGE SCALE GENOMIC DNA]</scope>
    <source>
        <strain evidence="2 3">JCM 3307</strain>
    </source>
</reference>
<gene>
    <name evidence="2" type="ORF">ACFFTR_14390</name>
</gene>
<organism evidence="2 3">
    <name type="scientific">Dactylosporangium vinaceum</name>
    <dbReference type="NCBI Taxonomy" id="53362"/>
    <lineage>
        <taxon>Bacteria</taxon>
        <taxon>Bacillati</taxon>
        <taxon>Actinomycetota</taxon>
        <taxon>Actinomycetes</taxon>
        <taxon>Micromonosporales</taxon>
        <taxon>Micromonosporaceae</taxon>
        <taxon>Dactylosporangium</taxon>
    </lineage>
</organism>
<evidence type="ECO:0000313" key="2">
    <source>
        <dbReference type="EMBL" id="MFB9444266.1"/>
    </source>
</evidence>
<dbReference type="PROSITE" id="PS51186">
    <property type="entry name" value="GNAT"/>
    <property type="match status" value="1"/>
</dbReference>
<dbReference type="InterPro" id="IPR027365">
    <property type="entry name" value="GNAT_acetyltra_YdfB-like"/>
</dbReference>
<dbReference type="EMBL" id="JBHMCA010000025">
    <property type="protein sequence ID" value="MFB9444266.1"/>
    <property type="molecule type" value="Genomic_DNA"/>
</dbReference>
<dbReference type="InterPro" id="IPR016181">
    <property type="entry name" value="Acyl_CoA_acyltransferase"/>
</dbReference>
<sequence length="242" mass="24680">MPDGSMLHRVRRVWTGMAAAPVRFTDAAVTVVVSPASHLSPPGWVGIVTIGDAAIATAPDEHTAAAVRRALGGLPVTAVTDPQVIGARLPLAGVLGPATLAYCDAECFRPVAGAAAADPADLRPLLDRVPGDEAGEAGLDAITSPAFVVRDGPAVVAAAGYEVWPGGVAHLSVLTDPAHRGRGLARTVAAAAVTAALDAGLLPQWRARPEPSRRVARALGFQELGAQLSIDQSTATTSLPRR</sequence>
<keyword evidence="3" id="KW-1185">Reference proteome</keyword>